<evidence type="ECO:0000313" key="1">
    <source>
        <dbReference type="EMBL" id="RMB11955.1"/>
    </source>
</evidence>
<keyword evidence="2" id="KW-1185">Reference proteome</keyword>
<evidence type="ECO:0000313" key="2">
    <source>
        <dbReference type="Proteomes" id="UP000271227"/>
    </source>
</evidence>
<dbReference type="InParanoid" id="A0A3M0CST3"/>
<protein>
    <submittedName>
        <fullName evidence="1">Uncharacterized protein</fullName>
    </submittedName>
</protein>
<dbReference type="Proteomes" id="UP000271227">
    <property type="component" value="Unassembled WGS sequence"/>
</dbReference>
<comment type="caution">
    <text evidence="1">The sequence shown here is derived from an EMBL/GenBank/DDBJ whole genome shotgun (WGS) entry which is preliminary data.</text>
</comment>
<name>A0A3M0CST3_9PROT</name>
<dbReference type="EMBL" id="REFR01000009">
    <property type="protein sequence ID" value="RMB11955.1"/>
    <property type="molecule type" value="Genomic_DNA"/>
</dbReference>
<gene>
    <name evidence="1" type="ORF">BXY39_0443</name>
</gene>
<accession>A0A3M0CST3</accession>
<dbReference type="RefSeq" id="WP_121937178.1">
    <property type="nucleotide sequence ID" value="NZ_REFR01000009.1"/>
</dbReference>
<sequence>MAYELHLKDYEDGYRFEGRCRCGHERRYSWADLRGLPGVHDRSYIAADVQPRIRCTACGNHTVRLRVIRDQGGRHHWVGGMP</sequence>
<organism evidence="1 2">
    <name type="scientific">Eilatimonas milleporae</name>
    <dbReference type="NCBI Taxonomy" id="911205"/>
    <lineage>
        <taxon>Bacteria</taxon>
        <taxon>Pseudomonadati</taxon>
        <taxon>Pseudomonadota</taxon>
        <taxon>Alphaproteobacteria</taxon>
        <taxon>Kordiimonadales</taxon>
        <taxon>Kordiimonadaceae</taxon>
        <taxon>Eilatimonas</taxon>
    </lineage>
</organism>
<dbReference type="OrthoDB" id="8455678at2"/>
<dbReference type="AlphaFoldDB" id="A0A3M0CST3"/>
<proteinExistence type="predicted"/>
<reference evidence="1 2" key="1">
    <citation type="submission" date="2018-10" db="EMBL/GenBank/DDBJ databases">
        <title>Genomic Encyclopedia of Archaeal and Bacterial Type Strains, Phase II (KMG-II): from individual species to whole genera.</title>
        <authorList>
            <person name="Goeker M."/>
        </authorList>
    </citation>
    <scope>NUCLEOTIDE SEQUENCE [LARGE SCALE GENOMIC DNA]</scope>
    <source>
        <strain evidence="1 2">DSM 25217</strain>
    </source>
</reference>